<evidence type="ECO:0000313" key="12">
    <source>
        <dbReference type="Proteomes" id="UP000242875"/>
    </source>
</evidence>
<comment type="similarity">
    <text evidence="2 10">Belongs to the mitochondrial carrier (TC 2.A.29) family.</text>
</comment>
<dbReference type="InterPro" id="IPR018108">
    <property type="entry name" value="MCP_transmembrane"/>
</dbReference>
<evidence type="ECO:0000313" key="11">
    <source>
        <dbReference type="EMBL" id="OZJ02203.1"/>
    </source>
</evidence>
<dbReference type="SUPFAM" id="SSF103506">
    <property type="entry name" value="Mitochondrial carrier"/>
    <property type="match status" value="1"/>
</dbReference>
<evidence type="ECO:0000256" key="2">
    <source>
        <dbReference type="ARBA" id="ARBA00006375"/>
    </source>
</evidence>
<dbReference type="AlphaFoldDB" id="A0A261XV40"/>
<dbReference type="Pfam" id="PF00153">
    <property type="entry name" value="Mito_carr"/>
    <property type="match status" value="3"/>
</dbReference>
<feature type="repeat" description="Solcar" evidence="9">
    <location>
        <begin position="200"/>
        <end position="283"/>
    </location>
</feature>
<dbReference type="Proteomes" id="UP000242875">
    <property type="component" value="Unassembled WGS sequence"/>
</dbReference>
<dbReference type="InterPro" id="IPR002067">
    <property type="entry name" value="MCP"/>
</dbReference>
<comment type="subcellular location">
    <subcellularLocation>
        <location evidence="1">Mitochondrion membrane</location>
        <topology evidence="1">Multi-pass membrane protein</topology>
    </subcellularLocation>
</comment>
<evidence type="ECO:0000256" key="7">
    <source>
        <dbReference type="ARBA" id="ARBA00023128"/>
    </source>
</evidence>
<dbReference type="PROSITE" id="PS50920">
    <property type="entry name" value="SOLCAR"/>
    <property type="match status" value="3"/>
</dbReference>
<dbReference type="InterPro" id="IPR023395">
    <property type="entry name" value="MCP_dom_sf"/>
</dbReference>
<evidence type="ECO:0000256" key="8">
    <source>
        <dbReference type="ARBA" id="ARBA00023136"/>
    </source>
</evidence>
<feature type="repeat" description="Solcar" evidence="9">
    <location>
        <begin position="10"/>
        <end position="91"/>
    </location>
</feature>
<dbReference type="InterPro" id="IPR050391">
    <property type="entry name" value="Mito_Metabolite_Transporter"/>
</dbReference>
<keyword evidence="5" id="KW-0677">Repeat</keyword>
<evidence type="ECO:0000256" key="3">
    <source>
        <dbReference type="ARBA" id="ARBA00022448"/>
    </source>
</evidence>
<dbReference type="GO" id="GO:0055085">
    <property type="term" value="P:transmembrane transport"/>
    <property type="evidence" value="ECO:0007669"/>
    <property type="project" value="InterPro"/>
</dbReference>
<evidence type="ECO:0000256" key="10">
    <source>
        <dbReference type="RuleBase" id="RU000488"/>
    </source>
</evidence>
<protein>
    <recommendedName>
        <fullName evidence="13">Mitochondrial dicarboxylate transporter</fullName>
    </recommendedName>
</protein>
<name>A0A261XV40_9FUNG</name>
<evidence type="ECO:0000256" key="4">
    <source>
        <dbReference type="ARBA" id="ARBA00022692"/>
    </source>
</evidence>
<keyword evidence="6" id="KW-1133">Transmembrane helix</keyword>
<keyword evidence="8 9" id="KW-0472">Membrane</keyword>
<reference evidence="11 12" key="1">
    <citation type="journal article" date="2017" name="Mycologia">
        <title>Bifiguratus adelaidae, gen. et sp. nov., a new member of Mucoromycotina in endophytic and soil-dwelling habitats.</title>
        <authorList>
            <person name="Torres-Cruz T.J."/>
            <person name="Billingsley Tobias T.L."/>
            <person name="Almatruk M."/>
            <person name="Hesse C."/>
            <person name="Kuske C.R."/>
            <person name="Desiro A."/>
            <person name="Benucci G.M."/>
            <person name="Bonito G."/>
            <person name="Stajich J.E."/>
            <person name="Dunlap C."/>
            <person name="Arnold A.E."/>
            <person name="Porras-Alfaro A."/>
        </authorList>
    </citation>
    <scope>NUCLEOTIDE SEQUENCE [LARGE SCALE GENOMIC DNA]</scope>
    <source>
        <strain evidence="11 12">AZ0501</strain>
    </source>
</reference>
<evidence type="ECO:0000256" key="1">
    <source>
        <dbReference type="ARBA" id="ARBA00004225"/>
    </source>
</evidence>
<dbReference type="PRINTS" id="PR00784">
    <property type="entry name" value="MTUNCOUPLING"/>
</dbReference>
<comment type="caution">
    <text evidence="11">The sequence shown here is derived from an EMBL/GenBank/DDBJ whole genome shotgun (WGS) entry which is preliminary data.</text>
</comment>
<dbReference type="PROSITE" id="PS51257">
    <property type="entry name" value="PROKAR_LIPOPROTEIN"/>
    <property type="match status" value="1"/>
</dbReference>
<gene>
    <name evidence="11" type="ORF">BZG36_04748</name>
</gene>
<feature type="repeat" description="Solcar" evidence="9">
    <location>
        <begin position="99"/>
        <end position="190"/>
    </location>
</feature>
<evidence type="ECO:0000256" key="9">
    <source>
        <dbReference type="PROSITE-ProRule" id="PRU00282"/>
    </source>
</evidence>
<dbReference type="PANTHER" id="PTHR45618">
    <property type="entry name" value="MITOCHONDRIAL DICARBOXYLATE CARRIER-RELATED"/>
    <property type="match status" value="1"/>
</dbReference>
<accession>A0A261XV40</accession>
<keyword evidence="4 9" id="KW-0812">Transmembrane</keyword>
<evidence type="ECO:0000256" key="5">
    <source>
        <dbReference type="ARBA" id="ARBA00022737"/>
    </source>
</evidence>
<keyword evidence="7" id="KW-0496">Mitochondrion</keyword>
<dbReference type="Gene3D" id="1.50.40.10">
    <property type="entry name" value="Mitochondrial carrier domain"/>
    <property type="match status" value="1"/>
</dbReference>
<dbReference type="EMBL" id="MVBO01000177">
    <property type="protein sequence ID" value="OZJ02203.1"/>
    <property type="molecule type" value="Genomic_DNA"/>
</dbReference>
<keyword evidence="12" id="KW-1185">Reference proteome</keyword>
<organism evidence="11 12">
    <name type="scientific">Bifiguratus adelaidae</name>
    <dbReference type="NCBI Taxonomy" id="1938954"/>
    <lineage>
        <taxon>Eukaryota</taxon>
        <taxon>Fungi</taxon>
        <taxon>Fungi incertae sedis</taxon>
        <taxon>Mucoromycota</taxon>
        <taxon>Mucoromycotina</taxon>
        <taxon>Endogonomycetes</taxon>
        <taxon>Endogonales</taxon>
        <taxon>Endogonales incertae sedis</taxon>
        <taxon>Bifiguratus</taxon>
    </lineage>
</organism>
<dbReference type="OrthoDB" id="448427at2759"/>
<dbReference type="FunFam" id="1.50.40.10:FF:000107">
    <property type="entry name" value="Mitochondrial dicarboxylate carrier"/>
    <property type="match status" value="1"/>
</dbReference>
<sequence length="289" mass="31614">MSSNKTLQSTPFWFGGAASCVAALVSHPFDLAKVRLQTFEGTTKPGMLRTMVLIVKNEGPLALYNGLSASVLRQGTYSTVRFGAYEKLKENFTTNGRKPSFLELLFCSTTAGAVGGAFGNPADVINVRMQNDGQLAPELRRYYKHAFDGLIRIAKEEGAKSLARGIGPNMGRAVLMTASQLTSYDVFKELLITKAHMRSESVLTHFSSSLLAGLVATTICSPVDVIKTRIMNASKSASTLQAFADTLKHEGISAFFRGWTPAFIRLGPHTIVTFMVLEQFKTWYRKAHS</sequence>
<proteinExistence type="inferred from homology"/>
<dbReference type="GO" id="GO:0031966">
    <property type="term" value="C:mitochondrial membrane"/>
    <property type="evidence" value="ECO:0007669"/>
    <property type="project" value="UniProtKB-SubCell"/>
</dbReference>
<evidence type="ECO:0000256" key="6">
    <source>
        <dbReference type="ARBA" id="ARBA00022989"/>
    </source>
</evidence>
<evidence type="ECO:0008006" key="13">
    <source>
        <dbReference type="Google" id="ProtNLM"/>
    </source>
</evidence>
<keyword evidence="3 10" id="KW-0813">Transport</keyword>